<sequence length="170" mass="18918">MIYRTRPAIGMRYANRSAPGFSQPKHPTSFFGELDRASGHDTQTGTHRAFLSENLQLPFLADSTGHWDAIHKPIHTGLSSANTVNCLLRTRPGTGMRYANRSAWSIKIRAACGTPYFFTFHSSLFPQKSPGGQVFFLPAGLFSFFGVLFAILILTFIYVSSMLSYIQISM</sequence>
<evidence type="ECO:0000313" key="2">
    <source>
        <dbReference type="EMBL" id="TCL53529.1"/>
    </source>
</evidence>
<keyword evidence="1" id="KW-0812">Transmembrane</keyword>
<dbReference type="AlphaFoldDB" id="A0A4R1QIS3"/>
<dbReference type="Proteomes" id="UP000295184">
    <property type="component" value="Unassembled WGS sequence"/>
</dbReference>
<gene>
    <name evidence="2" type="ORF">EDD77_13231</name>
</gene>
<accession>A0A4R1QIS3</accession>
<organism evidence="2 3">
    <name type="scientific">Allofournierella massiliensis</name>
    <dbReference type="NCBI Taxonomy" id="1650663"/>
    <lineage>
        <taxon>Bacteria</taxon>
        <taxon>Bacillati</taxon>
        <taxon>Bacillota</taxon>
        <taxon>Clostridia</taxon>
        <taxon>Eubacteriales</taxon>
        <taxon>Oscillospiraceae</taxon>
        <taxon>Allofournierella</taxon>
    </lineage>
</organism>
<protein>
    <submittedName>
        <fullName evidence="2">Uncharacterized protein</fullName>
    </submittedName>
</protein>
<comment type="caution">
    <text evidence="2">The sequence shown here is derived from an EMBL/GenBank/DDBJ whole genome shotgun (WGS) entry which is preliminary data.</text>
</comment>
<feature type="transmembrane region" description="Helical" evidence="1">
    <location>
        <begin position="135"/>
        <end position="160"/>
    </location>
</feature>
<evidence type="ECO:0000313" key="3">
    <source>
        <dbReference type="Proteomes" id="UP000295184"/>
    </source>
</evidence>
<keyword evidence="1" id="KW-1133">Transmembrane helix</keyword>
<reference evidence="2 3" key="1">
    <citation type="submission" date="2019-03" db="EMBL/GenBank/DDBJ databases">
        <title>Genomic Encyclopedia of Type Strains, Phase IV (KMG-IV): sequencing the most valuable type-strain genomes for metagenomic binning, comparative biology and taxonomic classification.</title>
        <authorList>
            <person name="Goeker M."/>
        </authorList>
    </citation>
    <scope>NUCLEOTIDE SEQUENCE [LARGE SCALE GENOMIC DNA]</scope>
    <source>
        <strain evidence="2 3">DSM 100451</strain>
    </source>
</reference>
<proteinExistence type="predicted"/>
<name>A0A4R1QIS3_9FIRM</name>
<evidence type="ECO:0000256" key="1">
    <source>
        <dbReference type="SAM" id="Phobius"/>
    </source>
</evidence>
<dbReference type="STRING" id="1650663.GCA_001486665_03491"/>
<dbReference type="EMBL" id="SLUM01000032">
    <property type="protein sequence ID" value="TCL53529.1"/>
    <property type="molecule type" value="Genomic_DNA"/>
</dbReference>
<keyword evidence="1" id="KW-0472">Membrane</keyword>